<accession>A0A0F9CQI9</accession>
<sequence length="154" mass="17816">MNNFYIKNKEGRYLPIELKSVLGKELDGHLVIVRVGTDNHPATVDDLDMTEESFAQADVLDKLNNISMIITPYQIDVGAEKLDGIEDKYIYLQISSGSDIGMLEKCVRNMYKQIKKKFDTIILPTPLKIKDYRKVKDILRRNKIRKDRRSRVKG</sequence>
<comment type="caution">
    <text evidence="1">The sequence shown here is derived from an EMBL/GenBank/DDBJ whole genome shotgun (WGS) entry which is preliminary data.</text>
</comment>
<organism evidence="1">
    <name type="scientific">marine sediment metagenome</name>
    <dbReference type="NCBI Taxonomy" id="412755"/>
    <lineage>
        <taxon>unclassified sequences</taxon>
        <taxon>metagenomes</taxon>
        <taxon>ecological metagenomes</taxon>
    </lineage>
</organism>
<proteinExistence type="predicted"/>
<gene>
    <name evidence="1" type="ORF">LCGC14_2372660</name>
</gene>
<name>A0A0F9CQI9_9ZZZZ</name>
<dbReference type="AlphaFoldDB" id="A0A0F9CQI9"/>
<dbReference type="EMBL" id="LAZR01035008">
    <property type="protein sequence ID" value="KKL28687.1"/>
    <property type="molecule type" value="Genomic_DNA"/>
</dbReference>
<protein>
    <submittedName>
        <fullName evidence="1">Uncharacterized protein</fullName>
    </submittedName>
</protein>
<reference evidence="1" key="1">
    <citation type="journal article" date="2015" name="Nature">
        <title>Complex archaea that bridge the gap between prokaryotes and eukaryotes.</title>
        <authorList>
            <person name="Spang A."/>
            <person name="Saw J.H."/>
            <person name="Jorgensen S.L."/>
            <person name="Zaremba-Niedzwiedzka K."/>
            <person name="Martijn J."/>
            <person name="Lind A.E."/>
            <person name="van Eijk R."/>
            <person name="Schleper C."/>
            <person name="Guy L."/>
            <person name="Ettema T.J."/>
        </authorList>
    </citation>
    <scope>NUCLEOTIDE SEQUENCE</scope>
</reference>
<evidence type="ECO:0000313" key="1">
    <source>
        <dbReference type="EMBL" id="KKL28687.1"/>
    </source>
</evidence>